<feature type="transmembrane region" description="Helical" evidence="7">
    <location>
        <begin position="218"/>
        <end position="239"/>
    </location>
</feature>
<evidence type="ECO:0000256" key="3">
    <source>
        <dbReference type="ARBA" id="ARBA00022519"/>
    </source>
</evidence>
<keyword evidence="10" id="KW-1185">Reference proteome</keyword>
<evidence type="ECO:0000259" key="8">
    <source>
        <dbReference type="Pfam" id="PF06808"/>
    </source>
</evidence>
<feature type="transmembrane region" description="Helical" evidence="7">
    <location>
        <begin position="318"/>
        <end position="350"/>
    </location>
</feature>
<feature type="transmembrane region" description="Helical" evidence="7">
    <location>
        <begin position="402"/>
        <end position="423"/>
    </location>
</feature>
<comment type="subcellular location">
    <subcellularLocation>
        <location evidence="1">Cell inner membrane</location>
        <topology evidence="1">Multi-pass membrane protein</topology>
    </subcellularLocation>
</comment>
<sequence length="429" mass="45747">MSTTVGTFILLGSFVFLVAFRIPVCFSLIGSSLLTCLYMGIPVMTIWQRLTTGIQSFSLLAVPFFIMAGEIMMSGGISDRLVNFADIFVGRFRGGMAYVNILASTFFGAVSGSATADISSIGATMIPLMEKQGYDRDYAINVTVTSATQSMIIPPSHNMVIFAMAAGGVSCGRLFLGGIIPGCLLALALLIVSGIIARRRQYPRGKSYTFEQALKIGISSLPGMMTIVIILLGVCTGLFTATESAAIACLYAFFLTFVCYRTPISEMSGILLRCGKTLGMVLSIIAAASGFGYCLSYLRVPQMITNGLLSVTDNKIVLLLLINLMLLFLGCIMDVAPLIIITTPILLPIIQKIGMDPVQFGIMMLLNLAVGACTPPVGLALFTGCAVGKMPIEKVMKGILPFYVAMACALLLVTYVPAFSLFLPNLLMG</sequence>
<dbReference type="InterPro" id="IPR010656">
    <property type="entry name" value="DctM"/>
</dbReference>
<keyword evidence="2" id="KW-1003">Cell membrane</keyword>
<dbReference type="PIRSF" id="PIRSF006066">
    <property type="entry name" value="HI0050"/>
    <property type="match status" value="1"/>
</dbReference>
<feature type="domain" description="TRAP C4-dicarboxylate transport system permease DctM subunit" evidence="8">
    <location>
        <begin position="11"/>
        <end position="419"/>
    </location>
</feature>
<evidence type="ECO:0000256" key="6">
    <source>
        <dbReference type="ARBA" id="ARBA00023136"/>
    </source>
</evidence>
<keyword evidence="6 7" id="KW-0472">Membrane</keyword>
<dbReference type="PANTHER" id="PTHR33362:SF2">
    <property type="entry name" value="TRAP TRANSPORTER LARGE PERMEASE PROTEIN"/>
    <property type="match status" value="1"/>
</dbReference>
<feature type="transmembrane region" description="Helical" evidence="7">
    <location>
        <begin position="245"/>
        <end position="264"/>
    </location>
</feature>
<dbReference type="EMBL" id="JACRTB010000025">
    <property type="protein sequence ID" value="MBC8577259.1"/>
    <property type="molecule type" value="Genomic_DNA"/>
</dbReference>
<dbReference type="Proteomes" id="UP000658131">
    <property type="component" value="Unassembled WGS sequence"/>
</dbReference>
<keyword evidence="4 7" id="KW-0812">Transmembrane</keyword>
<evidence type="ECO:0000256" key="4">
    <source>
        <dbReference type="ARBA" id="ARBA00022692"/>
    </source>
</evidence>
<proteinExistence type="predicted"/>
<evidence type="ECO:0000256" key="2">
    <source>
        <dbReference type="ARBA" id="ARBA00022475"/>
    </source>
</evidence>
<evidence type="ECO:0000313" key="10">
    <source>
        <dbReference type="Proteomes" id="UP000658131"/>
    </source>
</evidence>
<feature type="transmembrane region" description="Helical" evidence="7">
    <location>
        <begin position="97"/>
        <end position="126"/>
    </location>
</feature>
<evidence type="ECO:0000256" key="5">
    <source>
        <dbReference type="ARBA" id="ARBA00022989"/>
    </source>
</evidence>
<feature type="transmembrane region" description="Helical" evidence="7">
    <location>
        <begin position="57"/>
        <end position="77"/>
    </location>
</feature>
<dbReference type="PANTHER" id="PTHR33362">
    <property type="entry name" value="SIALIC ACID TRAP TRANSPORTER PERMEASE PROTEIN SIAT-RELATED"/>
    <property type="match status" value="1"/>
</dbReference>
<keyword evidence="5 7" id="KW-1133">Transmembrane helix</keyword>
<organism evidence="9 10">
    <name type="scientific">Yanshouia hominis</name>
    <dbReference type="NCBI Taxonomy" id="2763673"/>
    <lineage>
        <taxon>Bacteria</taxon>
        <taxon>Bacillati</taxon>
        <taxon>Bacillota</taxon>
        <taxon>Clostridia</taxon>
        <taxon>Eubacteriales</taxon>
        <taxon>Oscillospiraceae</taxon>
        <taxon>Yanshouia</taxon>
    </lineage>
</organism>
<reference evidence="9 10" key="1">
    <citation type="submission" date="2020-08" db="EMBL/GenBank/DDBJ databases">
        <title>Genome public.</title>
        <authorList>
            <person name="Liu C."/>
            <person name="Sun Q."/>
        </authorList>
    </citation>
    <scope>NUCLEOTIDE SEQUENCE [LARGE SCALE GENOMIC DNA]</scope>
    <source>
        <strain evidence="9 10">BX1</strain>
    </source>
</reference>
<dbReference type="NCBIfam" id="TIGR00786">
    <property type="entry name" value="dctM"/>
    <property type="match status" value="1"/>
</dbReference>
<feature type="transmembrane region" description="Helical" evidence="7">
    <location>
        <begin position="31"/>
        <end position="50"/>
    </location>
</feature>
<feature type="transmembrane region" description="Helical" evidence="7">
    <location>
        <begin position="276"/>
        <end position="298"/>
    </location>
</feature>
<evidence type="ECO:0000313" key="9">
    <source>
        <dbReference type="EMBL" id="MBC8577259.1"/>
    </source>
</evidence>
<dbReference type="Pfam" id="PF06808">
    <property type="entry name" value="DctM"/>
    <property type="match status" value="1"/>
</dbReference>
<protein>
    <submittedName>
        <fullName evidence="9">TRAP transporter large permease</fullName>
    </submittedName>
</protein>
<keyword evidence="3" id="KW-0997">Cell inner membrane</keyword>
<feature type="transmembrane region" description="Helical" evidence="7">
    <location>
        <begin position="362"/>
        <end position="382"/>
    </location>
</feature>
<comment type="caution">
    <text evidence="9">The sequence shown here is derived from an EMBL/GenBank/DDBJ whole genome shotgun (WGS) entry which is preliminary data.</text>
</comment>
<evidence type="ECO:0000256" key="7">
    <source>
        <dbReference type="SAM" id="Phobius"/>
    </source>
</evidence>
<accession>A0ABR7NLS5</accession>
<feature type="transmembrane region" description="Helical" evidence="7">
    <location>
        <begin position="174"/>
        <end position="197"/>
    </location>
</feature>
<dbReference type="RefSeq" id="WP_262400722.1">
    <property type="nucleotide sequence ID" value="NZ_JACRTB010000025.1"/>
</dbReference>
<dbReference type="InterPro" id="IPR004681">
    <property type="entry name" value="TRAP_DctM"/>
</dbReference>
<name>A0ABR7NLS5_9FIRM</name>
<gene>
    <name evidence="9" type="ORF">H8717_12680</name>
</gene>
<evidence type="ECO:0000256" key="1">
    <source>
        <dbReference type="ARBA" id="ARBA00004429"/>
    </source>
</evidence>